<organism evidence="1 2">
    <name type="scientific">Rhizopogon vesiculosus</name>
    <dbReference type="NCBI Taxonomy" id="180088"/>
    <lineage>
        <taxon>Eukaryota</taxon>
        <taxon>Fungi</taxon>
        <taxon>Dikarya</taxon>
        <taxon>Basidiomycota</taxon>
        <taxon>Agaricomycotina</taxon>
        <taxon>Agaricomycetes</taxon>
        <taxon>Agaricomycetidae</taxon>
        <taxon>Boletales</taxon>
        <taxon>Suillineae</taxon>
        <taxon>Rhizopogonaceae</taxon>
        <taxon>Rhizopogon</taxon>
    </lineage>
</organism>
<dbReference type="AlphaFoldDB" id="A0A1J8PVN3"/>
<gene>
    <name evidence="1" type="ORF">AZE42_07157</name>
</gene>
<accession>A0A1J8PVN3</accession>
<dbReference type="OrthoDB" id="2671135at2759"/>
<dbReference type="EMBL" id="LVVM01004611">
    <property type="protein sequence ID" value="OJA12527.1"/>
    <property type="molecule type" value="Genomic_DNA"/>
</dbReference>
<name>A0A1J8PVN3_9AGAM</name>
<reference evidence="1 2" key="1">
    <citation type="submission" date="2016-03" db="EMBL/GenBank/DDBJ databases">
        <title>Comparative genomics of the ectomycorrhizal sister species Rhizopogon vinicolor and Rhizopogon vesiculosus (Basidiomycota: Boletales) reveals a divergence of the mating type B locus.</title>
        <authorList>
            <person name="Mujic A.B."/>
            <person name="Kuo A."/>
            <person name="Tritt A."/>
            <person name="Lipzen A."/>
            <person name="Chen C."/>
            <person name="Johnson J."/>
            <person name="Sharma A."/>
            <person name="Barry K."/>
            <person name="Grigoriev I.V."/>
            <person name="Spatafora J.W."/>
        </authorList>
    </citation>
    <scope>NUCLEOTIDE SEQUENCE [LARGE SCALE GENOMIC DNA]</scope>
    <source>
        <strain evidence="1 2">AM-OR11-056</strain>
    </source>
</reference>
<keyword evidence="2" id="KW-1185">Reference proteome</keyword>
<feature type="non-terminal residue" evidence="1">
    <location>
        <position position="271"/>
    </location>
</feature>
<evidence type="ECO:0000313" key="1">
    <source>
        <dbReference type="EMBL" id="OJA12527.1"/>
    </source>
</evidence>
<dbReference type="STRING" id="180088.A0A1J8PVN3"/>
<protein>
    <submittedName>
        <fullName evidence="1">Uncharacterized protein</fullName>
    </submittedName>
</protein>
<evidence type="ECO:0000313" key="2">
    <source>
        <dbReference type="Proteomes" id="UP000183567"/>
    </source>
</evidence>
<dbReference type="Proteomes" id="UP000183567">
    <property type="component" value="Unassembled WGS sequence"/>
</dbReference>
<comment type="caution">
    <text evidence="1">The sequence shown here is derived from an EMBL/GenBank/DDBJ whole genome shotgun (WGS) entry which is preliminary data.</text>
</comment>
<proteinExistence type="predicted"/>
<sequence length="271" mass="29828">MSQSPLVQQTMLDLLSKDQIVDAAGLRAAIDALSTFRLAATGLQAVVDHLLSIPEVFAYIISGISNVLLSAPPVLTLTVWDRCDDIISQIMTDFPTKSQEYPSSLASKVLDSLSMYFLAFPVESLETEVLRDISRNRGFIEGALPVLCALNTMSFTNEKSFEEDINVYDVDPNDGFIKLKVSQKTQKRNRQKPRATINTALFFKFGVTVPHTSEAAISLTIGILAELKEILSFYFSLLRRTELAGVIKALLFSNARESAKDVSPEVSSAEV</sequence>